<feature type="domain" description="Aminopeptidase N-like N-terminal" evidence="15">
    <location>
        <begin position="69"/>
        <end position="235"/>
    </location>
</feature>
<dbReference type="GO" id="GO:0005737">
    <property type="term" value="C:cytoplasm"/>
    <property type="evidence" value="ECO:0007669"/>
    <property type="project" value="TreeGrafter"/>
</dbReference>
<dbReference type="InterPro" id="IPR001930">
    <property type="entry name" value="Peptidase_M1"/>
</dbReference>
<name>A0A1I4QHC2_9BURK</name>
<evidence type="ECO:0000256" key="9">
    <source>
        <dbReference type="ARBA" id="ARBA00022801"/>
    </source>
</evidence>
<evidence type="ECO:0000256" key="2">
    <source>
        <dbReference type="ARBA" id="ARBA00001947"/>
    </source>
</evidence>
<evidence type="ECO:0000256" key="6">
    <source>
        <dbReference type="ARBA" id="ARBA00022438"/>
    </source>
</evidence>
<dbReference type="GO" id="GO:0042277">
    <property type="term" value="F:peptide binding"/>
    <property type="evidence" value="ECO:0007669"/>
    <property type="project" value="TreeGrafter"/>
</dbReference>
<evidence type="ECO:0000256" key="8">
    <source>
        <dbReference type="ARBA" id="ARBA00022723"/>
    </source>
</evidence>
<keyword evidence="8" id="KW-0479">Metal-binding</keyword>
<dbReference type="FunFam" id="2.60.40.1730:FF:000010">
    <property type="entry name" value="Putative aminopeptidase N"/>
    <property type="match status" value="1"/>
</dbReference>
<dbReference type="Gene3D" id="1.10.390.10">
    <property type="entry name" value="Neutral Protease Domain 2"/>
    <property type="match status" value="1"/>
</dbReference>
<keyword evidence="10" id="KW-0862">Zinc</keyword>
<dbReference type="InterPro" id="IPR014782">
    <property type="entry name" value="Peptidase_M1_dom"/>
</dbReference>
<dbReference type="FunFam" id="1.10.390.10:FF:000006">
    <property type="entry name" value="Puromycin-sensitive aminopeptidase"/>
    <property type="match status" value="1"/>
</dbReference>
<dbReference type="AlphaFoldDB" id="A0A1I4QHC2"/>
<keyword evidence="6 16" id="KW-0031">Aminopeptidase</keyword>
<dbReference type="Pfam" id="PF01433">
    <property type="entry name" value="Peptidase_M1"/>
    <property type="match status" value="1"/>
</dbReference>
<evidence type="ECO:0000259" key="14">
    <source>
        <dbReference type="Pfam" id="PF11838"/>
    </source>
</evidence>
<keyword evidence="17" id="KW-1185">Reference proteome</keyword>
<comment type="cofactor">
    <cofactor evidence="2">
        <name>Zn(2+)</name>
        <dbReference type="ChEBI" id="CHEBI:29105"/>
    </cofactor>
</comment>
<evidence type="ECO:0000256" key="7">
    <source>
        <dbReference type="ARBA" id="ARBA00022670"/>
    </source>
</evidence>
<dbReference type="GO" id="GO:0043171">
    <property type="term" value="P:peptide catabolic process"/>
    <property type="evidence" value="ECO:0007669"/>
    <property type="project" value="TreeGrafter"/>
</dbReference>
<dbReference type="PANTHER" id="PTHR11533">
    <property type="entry name" value="PROTEASE M1 ZINC METALLOPROTEASE"/>
    <property type="match status" value="1"/>
</dbReference>
<protein>
    <recommendedName>
        <fullName evidence="5">Aminopeptidase N</fullName>
        <ecNumber evidence="4">3.4.11.2</ecNumber>
    </recommendedName>
</protein>
<evidence type="ECO:0000256" key="1">
    <source>
        <dbReference type="ARBA" id="ARBA00000098"/>
    </source>
</evidence>
<dbReference type="InterPro" id="IPR024571">
    <property type="entry name" value="ERAP1-like_C_dom"/>
</dbReference>
<dbReference type="STRING" id="758825.SAMN02982985_03922"/>
<dbReference type="InterPro" id="IPR042097">
    <property type="entry name" value="Aminopeptidase_N-like_N_sf"/>
</dbReference>
<dbReference type="Pfam" id="PF17900">
    <property type="entry name" value="Peptidase_M1_N"/>
    <property type="match status" value="1"/>
</dbReference>
<evidence type="ECO:0000313" key="16">
    <source>
        <dbReference type="EMBL" id="SFM39459.1"/>
    </source>
</evidence>
<comment type="catalytic activity">
    <reaction evidence="1">
        <text>Release of an N-terminal amino acid, Xaa-|-Yaa- from a peptide, amide or arylamide. Xaa is preferably Ala, but may be most amino acids including Pro (slow action). When a terminal hydrophobic residue is followed by a prolyl residue, the two may be released as an intact Xaa-Pro dipeptide.</text>
        <dbReference type="EC" id="3.4.11.2"/>
    </reaction>
</comment>
<keyword evidence="7" id="KW-0645">Protease</keyword>
<feature type="signal peptide" evidence="12">
    <location>
        <begin position="1"/>
        <end position="26"/>
    </location>
</feature>
<dbReference type="Pfam" id="PF11838">
    <property type="entry name" value="ERAP1_C"/>
    <property type="match status" value="1"/>
</dbReference>
<keyword evidence="11" id="KW-0482">Metalloprotease</keyword>
<dbReference type="NCBIfam" id="TIGR02412">
    <property type="entry name" value="pepN_strep_liv"/>
    <property type="match status" value="1"/>
</dbReference>
<dbReference type="GO" id="GO:0005615">
    <property type="term" value="C:extracellular space"/>
    <property type="evidence" value="ECO:0007669"/>
    <property type="project" value="TreeGrafter"/>
</dbReference>
<accession>A0A1I4QHC2</accession>
<evidence type="ECO:0000256" key="10">
    <source>
        <dbReference type="ARBA" id="ARBA00022833"/>
    </source>
</evidence>
<evidence type="ECO:0000256" key="12">
    <source>
        <dbReference type="SAM" id="SignalP"/>
    </source>
</evidence>
<dbReference type="GO" id="GO:0016285">
    <property type="term" value="F:alanyl aminopeptidase activity"/>
    <property type="evidence" value="ECO:0007669"/>
    <property type="project" value="UniProtKB-EC"/>
</dbReference>
<dbReference type="InterPro" id="IPR027268">
    <property type="entry name" value="Peptidase_M4/M1_CTD_sf"/>
</dbReference>
<evidence type="ECO:0000256" key="3">
    <source>
        <dbReference type="ARBA" id="ARBA00010136"/>
    </source>
</evidence>
<dbReference type="CDD" id="cd09602">
    <property type="entry name" value="M1_APN"/>
    <property type="match status" value="1"/>
</dbReference>
<keyword evidence="12" id="KW-0732">Signal</keyword>
<dbReference type="EC" id="3.4.11.2" evidence="4"/>
<keyword evidence="9" id="KW-0378">Hydrolase</keyword>
<evidence type="ECO:0000256" key="4">
    <source>
        <dbReference type="ARBA" id="ARBA00012564"/>
    </source>
</evidence>
<dbReference type="InterPro" id="IPR050344">
    <property type="entry name" value="Peptidase_M1_aminopeptidases"/>
</dbReference>
<organism evidence="16 17">
    <name type="scientific">Rugamonas rubra</name>
    <dbReference type="NCBI Taxonomy" id="758825"/>
    <lineage>
        <taxon>Bacteria</taxon>
        <taxon>Pseudomonadati</taxon>
        <taxon>Pseudomonadota</taxon>
        <taxon>Betaproteobacteria</taxon>
        <taxon>Burkholderiales</taxon>
        <taxon>Oxalobacteraceae</taxon>
        <taxon>Telluria group</taxon>
        <taxon>Rugamonas</taxon>
    </lineage>
</organism>
<reference evidence="16 17" key="1">
    <citation type="submission" date="2016-10" db="EMBL/GenBank/DDBJ databases">
        <authorList>
            <person name="de Groot N.N."/>
        </authorList>
    </citation>
    <scope>NUCLEOTIDE SEQUENCE [LARGE SCALE GENOMIC DNA]</scope>
    <source>
        <strain evidence="16 17">ATCC 43154</strain>
    </source>
</reference>
<dbReference type="SUPFAM" id="SSF55486">
    <property type="entry name" value="Metalloproteases ('zincins'), catalytic domain"/>
    <property type="match status" value="1"/>
</dbReference>
<dbReference type="InterPro" id="IPR045357">
    <property type="entry name" value="Aminopeptidase_N-like_N"/>
</dbReference>
<dbReference type="OrthoDB" id="100605at2"/>
<feature type="domain" description="Peptidase M1 membrane alanine aminopeptidase" evidence="13">
    <location>
        <begin position="277"/>
        <end position="488"/>
    </location>
</feature>
<dbReference type="GO" id="GO:0070006">
    <property type="term" value="F:metalloaminopeptidase activity"/>
    <property type="evidence" value="ECO:0007669"/>
    <property type="project" value="TreeGrafter"/>
</dbReference>
<sequence length="907" mass="98371">MNTFTPRLSAIACAAWIASGAGQAWAQGPATATLAATATTTATPAARADNRYLAQVDAEARAARLSKVDYALQFTLSGKESFAGSSTVGFDLSDASAPLTLDLDQASITSLLVNGKAVAPQYNGSFITLAPQDLRLGRNSVVVVYERRHSSNGEGLHRMVDPADGRVYTYSHFEPAAAHQMFALFDQPDLKASYQLSVTAPADWQVVSAMPERAVAAVAGGKRWDFPATPRLSAYNFSLHAGPYKVWEDRSGKYPLRLMARQSVAGQVAPADWFKYTQGGLAFFEKYFGLPYPFEKYDQLLVPDFLYGAMENAGAITFAEKRFLFKESMTAAQKQSLASVILHEMAHQWFGDLVTMKWWNGLWLNESFAAFMATLATAESTEFTNAWQSFYSGGKQAAYIQDQQVTTHAIETPVPSTANAFDNIDAITYSKGASTLKQLRHLLGTEVFRQGVHNYLAKYSWQNAKLDDFIGSLGQAAGRDLSGWTRDWLYQAGVNTVTAQYRCAGGKVSEFALRQDGASAALPTLREQRVQIGLFGLEKGRGKGKGGGQLVLQRQQAVTYSGALTPVPELKGEDCPDLVYPNYEDWGYVQVRLDERSFRTAQTSLGKVADPLLRAMLWQSLWDGVRAGQLPLAAYLRAVRDNAPAERDYTLLGDIAGKTRQAKAYVDLIAPGSAWQRETGVALERMALAAARAAKGDDNFQRRWFGLYLDVASSPAALAQLAGVLDGKDVPAGLLVGQDLRWDIVARLNRYAAAGSAALVDAELARDPSDAGQAAALAARVGRPDAKAKAEWLAQIVDLDSKLPFSRRRVAMENLYPAEQGALGEETAQQRLALLASKDQAAGPIFMRSYGSHLIPANCTPASVARLEQAVAAAPALSAGSRRALLVAQQEDARCVAIQRAMKLPPR</sequence>
<dbReference type="Proteomes" id="UP000199470">
    <property type="component" value="Unassembled WGS sequence"/>
</dbReference>
<feature type="chain" id="PRO_5011722330" description="Aminopeptidase N" evidence="12">
    <location>
        <begin position="27"/>
        <end position="907"/>
    </location>
</feature>
<dbReference type="GO" id="GO:0006508">
    <property type="term" value="P:proteolysis"/>
    <property type="evidence" value="ECO:0007669"/>
    <property type="project" value="UniProtKB-KW"/>
</dbReference>
<feature type="domain" description="ERAP1-like C-terminal" evidence="14">
    <location>
        <begin position="578"/>
        <end position="887"/>
    </location>
</feature>
<dbReference type="GO" id="GO:0016020">
    <property type="term" value="C:membrane"/>
    <property type="evidence" value="ECO:0007669"/>
    <property type="project" value="TreeGrafter"/>
</dbReference>
<evidence type="ECO:0000256" key="11">
    <source>
        <dbReference type="ARBA" id="ARBA00023049"/>
    </source>
</evidence>
<evidence type="ECO:0000313" key="17">
    <source>
        <dbReference type="Proteomes" id="UP000199470"/>
    </source>
</evidence>
<dbReference type="PANTHER" id="PTHR11533:SF174">
    <property type="entry name" value="PUROMYCIN-SENSITIVE AMINOPEPTIDASE-RELATED"/>
    <property type="match status" value="1"/>
</dbReference>
<dbReference type="EMBL" id="FOTW01000019">
    <property type="protein sequence ID" value="SFM39459.1"/>
    <property type="molecule type" value="Genomic_DNA"/>
</dbReference>
<gene>
    <name evidence="16" type="ORF">SAMN02982985_03922</name>
</gene>
<evidence type="ECO:0000259" key="13">
    <source>
        <dbReference type="Pfam" id="PF01433"/>
    </source>
</evidence>
<dbReference type="InterPro" id="IPR012778">
    <property type="entry name" value="Pept_M1_aminopeptidase"/>
</dbReference>
<dbReference type="PRINTS" id="PR00756">
    <property type="entry name" value="ALADIPTASE"/>
</dbReference>
<evidence type="ECO:0000259" key="15">
    <source>
        <dbReference type="Pfam" id="PF17900"/>
    </source>
</evidence>
<dbReference type="GO" id="GO:0008270">
    <property type="term" value="F:zinc ion binding"/>
    <property type="evidence" value="ECO:0007669"/>
    <property type="project" value="InterPro"/>
</dbReference>
<comment type="similarity">
    <text evidence="3">Belongs to the peptidase M1 family.</text>
</comment>
<evidence type="ECO:0000256" key="5">
    <source>
        <dbReference type="ARBA" id="ARBA00015611"/>
    </source>
</evidence>
<dbReference type="RefSeq" id="WP_093389400.1">
    <property type="nucleotide sequence ID" value="NZ_FOTW01000019.1"/>
</dbReference>
<proteinExistence type="inferred from homology"/>
<dbReference type="Gene3D" id="2.60.40.1730">
    <property type="entry name" value="tricorn interacting facor f3 domain"/>
    <property type="match status" value="1"/>
</dbReference>
<dbReference type="SUPFAM" id="SSF63737">
    <property type="entry name" value="Leukotriene A4 hydrolase N-terminal domain"/>
    <property type="match status" value="1"/>
</dbReference>